<accession>A0ACC2ZUJ3</accession>
<protein>
    <submittedName>
        <fullName evidence="1">Uncharacterized protein</fullName>
    </submittedName>
</protein>
<feature type="non-terminal residue" evidence="1">
    <location>
        <position position="1"/>
    </location>
</feature>
<sequence>EYGVKIIKQPPVGITVQEHGLVRPSGMGDREQPNAAELVLTAELDGNPLVLYLVEGMTKRSFESYIDGMVKVFSKRFRSMTGAFSHKATWMDNLTECMRNVVRTTDDDRDVEVRMPPPDIALQRKQPSNEVY</sequence>
<proteinExistence type="predicted"/>
<name>A0ACC2ZUJ3_9EURO</name>
<organism evidence="1 2">
    <name type="scientific">Neophaeococcomyces mojaviensis</name>
    <dbReference type="NCBI Taxonomy" id="3383035"/>
    <lineage>
        <taxon>Eukaryota</taxon>
        <taxon>Fungi</taxon>
        <taxon>Dikarya</taxon>
        <taxon>Ascomycota</taxon>
        <taxon>Pezizomycotina</taxon>
        <taxon>Eurotiomycetes</taxon>
        <taxon>Chaetothyriomycetidae</taxon>
        <taxon>Chaetothyriales</taxon>
        <taxon>Chaetothyriales incertae sedis</taxon>
        <taxon>Neophaeococcomyces</taxon>
    </lineage>
</organism>
<keyword evidence="2" id="KW-1185">Reference proteome</keyword>
<evidence type="ECO:0000313" key="2">
    <source>
        <dbReference type="Proteomes" id="UP001172386"/>
    </source>
</evidence>
<gene>
    <name evidence="1" type="ORF">H2198_009514</name>
</gene>
<dbReference type="Proteomes" id="UP001172386">
    <property type="component" value="Unassembled WGS sequence"/>
</dbReference>
<reference evidence="1" key="1">
    <citation type="submission" date="2022-10" db="EMBL/GenBank/DDBJ databases">
        <title>Culturing micro-colonial fungi from biological soil crusts in the Mojave desert and describing Neophaeococcomyces mojavensis, and introducing the new genera and species Taxawa tesnikishii.</title>
        <authorList>
            <person name="Kurbessoian T."/>
            <person name="Stajich J.E."/>
        </authorList>
    </citation>
    <scope>NUCLEOTIDE SEQUENCE</scope>
    <source>
        <strain evidence="1">JES_112</strain>
    </source>
</reference>
<dbReference type="EMBL" id="JAPDRQ010000273">
    <property type="protein sequence ID" value="KAJ9651212.1"/>
    <property type="molecule type" value="Genomic_DNA"/>
</dbReference>
<comment type="caution">
    <text evidence="1">The sequence shown here is derived from an EMBL/GenBank/DDBJ whole genome shotgun (WGS) entry which is preliminary data.</text>
</comment>
<evidence type="ECO:0000313" key="1">
    <source>
        <dbReference type="EMBL" id="KAJ9651212.1"/>
    </source>
</evidence>